<dbReference type="InterPro" id="IPR036736">
    <property type="entry name" value="ACP-like_sf"/>
</dbReference>
<dbReference type="Pfam" id="PF00501">
    <property type="entry name" value="AMP-binding"/>
    <property type="match status" value="1"/>
</dbReference>
<accession>A0ABS0CBP8</accession>
<reference evidence="5 6" key="1">
    <citation type="submission" date="2020-10" db="EMBL/GenBank/DDBJ databases">
        <title>Identification of Nocardia species via Next-generation sequencing and recognition of intraspecies genetic diversity.</title>
        <authorList>
            <person name="Li P."/>
            <person name="Li P."/>
            <person name="Lu B."/>
        </authorList>
    </citation>
    <scope>NUCLEOTIDE SEQUENCE [LARGE SCALE GENOMIC DNA]</scope>
    <source>
        <strain evidence="5 6">N-11</strain>
    </source>
</reference>
<evidence type="ECO:0000256" key="2">
    <source>
        <dbReference type="SAM" id="Phobius"/>
    </source>
</evidence>
<dbReference type="Pfam" id="PF00550">
    <property type="entry name" value="PP-binding"/>
    <property type="match status" value="1"/>
</dbReference>
<dbReference type="PANTHER" id="PTHR43767:SF1">
    <property type="entry name" value="NONRIBOSOMAL PEPTIDE SYNTHASE PES1 (EUROFUNG)-RELATED"/>
    <property type="match status" value="1"/>
</dbReference>
<feature type="transmembrane region" description="Helical" evidence="2">
    <location>
        <begin position="589"/>
        <end position="609"/>
    </location>
</feature>
<dbReference type="SUPFAM" id="SSF56801">
    <property type="entry name" value="Acetyl-CoA synthetase-like"/>
    <property type="match status" value="1"/>
</dbReference>
<proteinExistence type="predicted"/>
<dbReference type="InterPro" id="IPR042099">
    <property type="entry name" value="ANL_N_sf"/>
</dbReference>
<dbReference type="PANTHER" id="PTHR43767">
    <property type="entry name" value="LONG-CHAIN-FATTY-ACID--COA LIGASE"/>
    <property type="match status" value="1"/>
</dbReference>
<dbReference type="Gene3D" id="3.40.50.12780">
    <property type="entry name" value="N-terminal domain of ligase-like"/>
    <property type="match status" value="1"/>
</dbReference>
<keyword evidence="2" id="KW-0472">Membrane</keyword>
<comment type="caution">
    <text evidence="5">The sequence shown here is derived from an EMBL/GenBank/DDBJ whole genome shotgun (WGS) entry which is preliminary data.</text>
</comment>
<keyword evidence="6" id="KW-1185">Reference proteome</keyword>
<dbReference type="InterPro" id="IPR000873">
    <property type="entry name" value="AMP-dep_synth/lig_dom"/>
</dbReference>
<feature type="domain" description="AMP-dependent synthetase/ligase" evidence="3">
    <location>
        <begin position="149"/>
        <end position="359"/>
    </location>
</feature>
<sequence>MPRACAPGFTGSSPGGHLQAGKRPPPTLSPVTVHPIVECLRSFDDRIAVHCPDRVRADGVPAPARPLTYARLAALVEDYAAELGPARRLVALAVRNDLASLVAYLGALSAGCVVLPAEEITAELREAYDPDVIIVAGRVRVIRQDSAHRLHPDLALLLSTSGSTGSPKLVRLSAANLRANAAAIAEYLAIGPEDCAATTLPMFYCYGLSVVHSHLLRGAGLMLTDRSVLDTEFWRAFRECRATSFAAVPYTIELLDRIGFARMPLPHLRYVTQAGGKLAPDRVRGYAELGREAGWDFIVMYGQTEATARMAYLPAHLASAHPDCIGIPIPGGEFTLEPVDDEDGPRELVYRGPNVMMGYATCAADLALGATVEALRTGDLARRTPEGLYQVVGRRSRFAKIFGLRIDLERLESGLAKAGFTACCADDDAHLVVAVESPGSDPTGIAARLSGLPAAAVRVHPVERMPRLPNGKPNYPAIRRLAGSAPQTRDIRALYAGALGIDPARIRPDSTFVDLGGNSLTYVTTAARLERVLGRLPTDWPTSPVAELERIPAEQRRFGRTLDTGTLLRAIGIVLIVGSHAGVLQLWGAAHVLLGVAGFNFARFAVTAAPPAERLRHTLRAAAYIAAPTALWVALTLTFTDYYRWQNVLLLNKILGPHDSATAGHLWFIEVLVYFTLAAALLIRIPSVDRWQRAGPFWFALALVALSLVFRYQAFGLYSAKDIPFSPLAVWLFTLGWAAAKATSMWQRMTVSAVVLVTVPGYFGVPDRERLVIAGLLVLVWFATVRVPAVVTACAAVLADSSLFAYLLHWQVYPLFEQHRLAGLLASLATGVVATATVTGLRNRGTLRYRAIRSRRPALHGPHARRRLLSQLRDQDVARNRLTGKVIE</sequence>
<evidence type="ECO:0000256" key="1">
    <source>
        <dbReference type="SAM" id="MobiDB-lite"/>
    </source>
</evidence>
<dbReference type="EMBL" id="JADLRE010000008">
    <property type="protein sequence ID" value="MBF6225823.1"/>
    <property type="molecule type" value="Genomic_DNA"/>
</dbReference>
<keyword evidence="2" id="KW-1133">Transmembrane helix</keyword>
<feature type="domain" description="Carrier" evidence="4">
    <location>
        <begin position="490"/>
        <end position="534"/>
    </location>
</feature>
<evidence type="ECO:0000313" key="5">
    <source>
        <dbReference type="EMBL" id="MBF6225823.1"/>
    </source>
</evidence>
<evidence type="ECO:0000259" key="4">
    <source>
        <dbReference type="Pfam" id="PF00550"/>
    </source>
</evidence>
<dbReference type="InterPro" id="IPR050237">
    <property type="entry name" value="ATP-dep_AMP-bd_enzyme"/>
</dbReference>
<feature type="transmembrane region" description="Helical" evidence="2">
    <location>
        <begin position="819"/>
        <end position="841"/>
    </location>
</feature>
<gene>
    <name evidence="5" type="ORF">IU470_12005</name>
</gene>
<dbReference type="Gene3D" id="1.10.1200.10">
    <property type="entry name" value="ACP-like"/>
    <property type="match status" value="1"/>
</dbReference>
<keyword evidence="2" id="KW-0812">Transmembrane</keyword>
<feature type="transmembrane region" description="Helical" evidence="2">
    <location>
        <begin position="665"/>
        <end position="685"/>
    </location>
</feature>
<dbReference type="Proteomes" id="UP000807309">
    <property type="component" value="Unassembled WGS sequence"/>
</dbReference>
<evidence type="ECO:0000259" key="3">
    <source>
        <dbReference type="Pfam" id="PF00501"/>
    </source>
</evidence>
<dbReference type="InterPro" id="IPR009081">
    <property type="entry name" value="PP-bd_ACP"/>
</dbReference>
<feature type="transmembrane region" description="Helical" evidence="2">
    <location>
        <begin position="621"/>
        <end position="645"/>
    </location>
</feature>
<feature type="transmembrane region" description="Helical" evidence="2">
    <location>
        <begin position="697"/>
        <end position="717"/>
    </location>
</feature>
<evidence type="ECO:0000313" key="6">
    <source>
        <dbReference type="Proteomes" id="UP000807309"/>
    </source>
</evidence>
<protein>
    <submittedName>
        <fullName evidence="5">AMP-binding protein</fullName>
    </submittedName>
</protein>
<feature type="region of interest" description="Disordered" evidence="1">
    <location>
        <begin position="1"/>
        <end position="29"/>
    </location>
</feature>
<dbReference type="SUPFAM" id="SSF47336">
    <property type="entry name" value="ACP-like"/>
    <property type="match status" value="1"/>
</dbReference>
<feature type="transmembrane region" description="Helical" evidence="2">
    <location>
        <begin position="771"/>
        <end position="799"/>
    </location>
</feature>
<feature type="transmembrane region" description="Helical" evidence="2">
    <location>
        <begin position="723"/>
        <end position="740"/>
    </location>
</feature>
<name>A0ABS0CBP8_9NOCA</name>
<organism evidence="5 6">
    <name type="scientific">Nocardia abscessus</name>
    <dbReference type="NCBI Taxonomy" id="120957"/>
    <lineage>
        <taxon>Bacteria</taxon>
        <taxon>Bacillati</taxon>
        <taxon>Actinomycetota</taxon>
        <taxon>Actinomycetes</taxon>
        <taxon>Mycobacteriales</taxon>
        <taxon>Nocardiaceae</taxon>
        <taxon>Nocardia</taxon>
    </lineage>
</organism>